<accession>A0AAE3L0Z5</accession>
<dbReference type="PANTHER" id="PTHR10801">
    <property type="entry name" value="24-DEHYDROCHOLESTEROL REDUCTASE"/>
    <property type="match status" value="1"/>
</dbReference>
<keyword evidence="8" id="KW-0472">Membrane</keyword>
<comment type="subcellular location">
    <subcellularLocation>
        <location evidence="1">Membrane</location>
        <topology evidence="1">Single-pass membrane protein</topology>
    </subcellularLocation>
</comment>
<dbReference type="GO" id="GO:0071949">
    <property type="term" value="F:FAD binding"/>
    <property type="evidence" value="ECO:0007669"/>
    <property type="project" value="InterPro"/>
</dbReference>
<dbReference type="SUPFAM" id="SSF56176">
    <property type="entry name" value="FAD-binding/transporter-associated domain-like"/>
    <property type="match status" value="1"/>
</dbReference>
<dbReference type="PROSITE" id="PS51387">
    <property type="entry name" value="FAD_PCMH"/>
    <property type="match status" value="1"/>
</dbReference>
<evidence type="ECO:0000256" key="3">
    <source>
        <dbReference type="ARBA" id="ARBA00022630"/>
    </source>
</evidence>
<protein>
    <recommendedName>
        <fullName evidence="2">Delta(24)-sterol reductase</fullName>
        <ecNumber evidence="2">1.3.1.72</ecNumber>
    </recommendedName>
</protein>
<keyword evidence="6" id="KW-1133">Transmembrane helix</keyword>
<dbReference type="EC" id="1.3.1.72" evidence="2"/>
<name>A0AAE3L0Z5_9GAMM</name>
<keyword evidence="7" id="KW-0560">Oxidoreductase</keyword>
<evidence type="ECO:0000256" key="8">
    <source>
        <dbReference type="ARBA" id="ARBA00023136"/>
    </source>
</evidence>
<evidence type="ECO:0000256" key="1">
    <source>
        <dbReference type="ARBA" id="ARBA00004167"/>
    </source>
</evidence>
<dbReference type="InterPro" id="IPR040165">
    <property type="entry name" value="Diminuto-like"/>
</dbReference>
<dbReference type="InterPro" id="IPR016166">
    <property type="entry name" value="FAD-bd_PCMH"/>
</dbReference>
<evidence type="ECO:0000256" key="4">
    <source>
        <dbReference type="ARBA" id="ARBA00022692"/>
    </source>
</evidence>
<feature type="domain" description="FAD-binding PCMH-type" evidence="9">
    <location>
        <begin position="1"/>
        <end position="166"/>
    </location>
</feature>
<keyword evidence="11" id="KW-1185">Reference proteome</keyword>
<keyword evidence="3" id="KW-0285">Flavoprotein</keyword>
<proteinExistence type="predicted"/>
<dbReference type="InterPro" id="IPR006094">
    <property type="entry name" value="Oxid_FAD_bind_N"/>
</dbReference>
<dbReference type="Pfam" id="PF01565">
    <property type="entry name" value="FAD_binding_4"/>
    <property type="match status" value="1"/>
</dbReference>
<dbReference type="InterPro" id="IPR036318">
    <property type="entry name" value="FAD-bd_PCMH-like_sf"/>
</dbReference>
<comment type="caution">
    <text evidence="10">The sequence shown here is derived from an EMBL/GenBank/DDBJ whole genome shotgun (WGS) entry which is preliminary data.</text>
</comment>
<keyword evidence="4" id="KW-0812">Transmembrane</keyword>
<dbReference type="SUPFAM" id="SSF55103">
    <property type="entry name" value="FAD-linked oxidases, C-terminal domain"/>
    <property type="match status" value="1"/>
</dbReference>
<dbReference type="Proteomes" id="UP001204445">
    <property type="component" value="Unassembled WGS sequence"/>
</dbReference>
<dbReference type="InterPro" id="IPR016164">
    <property type="entry name" value="FAD-linked_Oxase-like_C"/>
</dbReference>
<dbReference type="InterPro" id="IPR016169">
    <property type="entry name" value="FAD-bd_PCMH_sub2"/>
</dbReference>
<dbReference type="GO" id="GO:0050614">
    <property type="term" value="F:Delta24-sterol reductase activity"/>
    <property type="evidence" value="ECO:0007669"/>
    <property type="project" value="UniProtKB-EC"/>
</dbReference>
<evidence type="ECO:0000256" key="6">
    <source>
        <dbReference type="ARBA" id="ARBA00022989"/>
    </source>
</evidence>
<dbReference type="RefSeq" id="WP_259054459.1">
    <property type="nucleotide sequence ID" value="NZ_JANUCT010000005.1"/>
</dbReference>
<organism evidence="10 11">
    <name type="scientific">Methylohalomonas lacus</name>
    <dbReference type="NCBI Taxonomy" id="398773"/>
    <lineage>
        <taxon>Bacteria</taxon>
        <taxon>Pseudomonadati</taxon>
        <taxon>Pseudomonadota</taxon>
        <taxon>Gammaproteobacteria</taxon>
        <taxon>Methylohalomonadales</taxon>
        <taxon>Methylohalomonadaceae</taxon>
        <taxon>Methylohalomonas</taxon>
    </lineage>
</organism>
<evidence type="ECO:0000259" key="9">
    <source>
        <dbReference type="PROSITE" id="PS51387"/>
    </source>
</evidence>
<dbReference type="GO" id="GO:0016020">
    <property type="term" value="C:membrane"/>
    <property type="evidence" value="ECO:0007669"/>
    <property type="project" value="UniProtKB-SubCell"/>
</dbReference>
<evidence type="ECO:0000256" key="5">
    <source>
        <dbReference type="ARBA" id="ARBA00022827"/>
    </source>
</evidence>
<reference evidence="10" key="1">
    <citation type="submission" date="2022-08" db="EMBL/GenBank/DDBJ databases">
        <title>Genomic Encyclopedia of Type Strains, Phase III (KMG-III): the genomes of soil and plant-associated and newly described type strains.</title>
        <authorList>
            <person name="Whitman W."/>
        </authorList>
    </citation>
    <scope>NUCLEOTIDE SEQUENCE</scope>
    <source>
        <strain evidence="10">HMT 1</strain>
    </source>
</reference>
<keyword evidence="5" id="KW-0274">FAD</keyword>
<evidence type="ECO:0000256" key="7">
    <source>
        <dbReference type="ARBA" id="ARBA00023002"/>
    </source>
</evidence>
<dbReference type="AlphaFoldDB" id="A0AAE3L0Z5"/>
<sequence>MSRHADKLATLRSKLDQQQAATVGLNKSTSNLFRDRQGTQGERLDLSHFNEVIDVDASAGWVDAEGMTTFYNLASACLQHQTMPAVVPELRSITLGGAATGVGIESTSFRHGLVHHNLLEMDILTADGEIRHCRPDNEHSDLFFGFPNSYGTLGYALRLRYRTLPVKPYVRLEHHHCTDTTDFFAAVDRHCRGPESGDNDFVDGVVFGRSEQVLTLGRFVDEAPYASDYTFEHIYYRSLRERGEDYLTAHDYLWRWDTDWFWCSKNVFAQHPIIRRLYGRRRLNSVTYSRIMRFNNRWGLTRRLNRLRGIHTESVIQDVDIPLENAPGFLDFLLREIGVLPIWVCPIGTSDLPGPFPLYPLKDDTLYINFGFWDVISTHESYPHGHFNRLIEREVAACGGTKSLYSESYYDEAEFWSIYNHAAYKELKQRYDPHGRFPDLYAKCVLRR</sequence>
<dbReference type="EMBL" id="JANUCT010000005">
    <property type="protein sequence ID" value="MCS3902860.1"/>
    <property type="molecule type" value="Genomic_DNA"/>
</dbReference>
<evidence type="ECO:0000313" key="11">
    <source>
        <dbReference type="Proteomes" id="UP001204445"/>
    </source>
</evidence>
<gene>
    <name evidence="10" type="ORF">J2T55_000868</name>
</gene>
<dbReference type="PANTHER" id="PTHR10801:SF0">
    <property type="entry name" value="DELTA(24)-STEROL REDUCTASE"/>
    <property type="match status" value="1"/>
</dbReference>
<evidence type="ECO:0000256" key="2">
    <source>
        <dbReference type="ARBA" id="ARBA00012405"/>
    </source>
</evidence>
<evidence type="ECO:0000313" key="10">
    <source>
        <dbReference type="EMBL" id="MCS3902860.1"/>
    </source>
</evidence>
<dbReference type="Gene3D" id="3.30.465.10">
    <property type="match status" value="1"/>
</dbReference>